<dbReference type="RefSeq" id="WP_081141518.1">
    <property type="nucleotide sequence ID" value="NZ_CP015363.1"/>
</dbReference>
<organism evidence="3 4">
    <name type="scientific">Ferroplasma acidiphilum</name>
    <dbReference type="NCBI Taxonomy" id="74969"/>
    <lineage>
        <taxon>Archaea</taxon>
        <taxon>Methanobacteriati</taxon>
        <taxon>Thermoplasmatota</taxon>
        <taxon>Thermoplasmata</taxon>
        <taxon>Thermoplasmatales</taxon>
        <taxon>Ferroplasmaceae</taxon>
        <taxon>Ferroplasma</taxon>
    </lineage>
</organism>
<evidence type="ECO:0000259" key="2">
    <source>
        <dbReference type="Pfam" id="PF13519"/>
    </source>
</evidence>
<dbReference type="STRING" id="74969.FAD_0344"/>
<reference evidence="3 4" key="1">
    <citation type="submission" date="2011-10" db="EMBL/GenBank/DDBJ databases">
        <title>Metabolic and evolutionary patterns in the extreme acidophile Ferroplasma acidiphilum.</title>
        <authorList>
            <person name="Golyshina O.V."/>
            <person name="Kozyavkin S.A."/>
            <person name="Tatusov R.L."/>
            <person name="Slesarev A.I."/>
            <person name="Golyshin P.N."/>
        </authorList>
    </citation>
    <scope>NUCLEOTIDE SEQUENCE [LARGE SCALE GENOMIC DNA]</scope>
    <source>
        <strain evidence="4">Y</strain>
    </source>
</reference>
<dbReference type="PANTHER" id="PTHR36846">
    <property type="entry name" value="PROTEIN VIAA"/>
    <property type="match status" value="1"/>
</dbReference>
<dbReference type="InterPro" id="IPR002035">
    <property type="entry name" value="VWF_A"/>
</dbReference>
<feature type="domain" description="VWFA" evidence="2">
    <location>
        <begin position="265"/>
        <end position="364"/>
    </location>
</feature>
<dbReference type="InterPro" id="IPR036465">
    <property type="entry name" value="vWFA_dom_sf"/>
</dbReference>
<accession>A0A1V0N2D9</accession>
<dbReference type="Proteomes" id="UP000192050">
    <property type="component" value="Chromosome"/>
</dbReference>
<dbReference type="KEGG" id="fai:FAD_0344"/>
<evidence type="ECO:0000313" key="3">
    <source>
        <dbReference type="EMBL" id="ARD84265.1"/>
    </source>
</evidence>
<dbReference type="Gene3D" id="3.40.50.410">
    <property type="entry name" value="von Willebrand factor, type A domain"/>
    <property type="match status" value="1"/>
</dbReference>
<dbReference type="EMBL" id="CP015363">
    <property type="protein sequence ID" value="ARD84265.1"/>
    <property type="molecule type" value="Genomic_DNA"/>
</dbReference>
<evidence type="ECO:0000313" key="4">
    <source>
        <dbReference type="Proteomes" id="UP000192050"/>
    </source>
</evidence>
<dbReference type="OrthoDB" id="64524at2157"/>
<protein>
    <recommendedName>
        <fullName evidence="2">VWFA domain-containing protein</fullName>
    </recommendedName>
</protein>
<feature type="compositionally biased region" description="Polar residues" evidence="1">
    <location>
        <begin position="120"/>
        <end position="130"/>
    </location>
</feature>
<dbReference type="GO" id="GO:0005829">
    <property type="term" value="C:cytosol"/>
    <property type="evidence" value="ECO:0007669"/>
    <property type="project" value="TreeGrafter"/>
</dbReference>
<evidence type="ECO:0000256" key="1">
    <source>
        <dbReference type="SAM" id="MobiDB-lite"/>
    </source>
</evidence>
<dbReference type="PANTHER" id="PTHR36846:SF1">
    <property type="entry name" value="PROTEIN VIAA"/>
    <property type="match status" value="1"/>
</dbReference>
<dbReference type="SUPFAM" id="SSF53300">
    <property type="entry name" value="vWA-like"/>
    <property type="match status" value="1"/>
</dbReference>
<feature type="region of interest" description="Disordered" evidence="1">
    <location>
        <begin position="114"/>
        <end position="139"/>
    </location>
</feature>
<name>A0A1V0N2D9_9ARCH</name>
<dbReference type="Pfam" id="PF13519">
    <property type="entry name" value="VWA_2"/>
    <property type="match status" value="1"/>
</dbReference>
<gene>
    <name evidence="3" type="ORF">FAD_0344</name>
</gene>
<keyword evidence="4" id="KW-1185">Reference proteome</keyword>
<dbReference type="GeneID" id="31675853"/>
<dbReference type="AlphaFoldDB" id="A0A1V0N2D9"/>
<proteinExistence type="predicted"/>
<sequence>MPENSRSNIDGIPQSSTVYKITKERLVRRVNIDLDKNSADNIKTAASDLYFLFYSGLATVRSEKNKNEFMESVRLRMEYITETKDFKQERAYTQLNDRLSMLYSINFMKALNENAKKNQPRNGNSSNAPDQKTIEKSMEGASKKVEMAHEIEKIVKDKNPGGNIGKKEGMSVESLIDLTDKAMKVDNADKILTLANKLIDIMPRYTKKMRSFSNTGELAGYYKTRHISNVLSRELAMPDEIFYSKLINGFTGKEKRLMSPGSYYVLLDKSGSMYEGDKTLWSRSVALALFRIARSRGRKYYFRFFDNKPHDLLNSPFDVVENILTVESNKGTCIECALKTALRDLQDTKIRSETNTIIIITDGEDKVNMQDYFRKENETKLITVMINGYNEGLKKISTEYMNAKLDESGALELLDVARSV</sequence>